<name>A0A7S1G741_9STRA</name>
<feature type="compositionally biased region" description="Low complexity" evidence="7">
    <location>
        <begin position="8"/>
        <end position="22"/>
    </location>
</feature>
<evidence type="ECO:0000256" key="6">
    <source>
        <dbReference type="PROSITE-ProRule" id="PRU00169"/>
    </source>
</evidence>
<evidence type="ECO:0000259" key="9">
    <source>
        <dbReference type="PROSITE" id="PS50110"/>
    </source>
</evidence>
<dbReference type="CDD" id="cd17546">
    <property type="entry name" value="REC_hyHK_CKI1_RcsC-like"/>
    <property type="match status" value="1"/>
</dbReference>
<feature type="region of interest" description="Disordered" evidence="7">
    <location>
        <begin position="990"/>
        <end position="1086"/>
    </location>
</feature>
<dbReference type="PRINTS" id="PR00344">
    <property type="entry name" value="BCTRLSENSOR"/>
</dbReference>
<keyword evidence="3 6" id="KW-0597">Phosphoprotein</keyword>
<reference evidence="10" key="1">
    <citation type="submission" date="2021-01" db="EMBL/GenBank/DDBJ databases">
        <authorList>
            <person name="Corre E."/>
            <person name="Pelletier E."/>
            <person name="Niang G."/>
            <person name="Scheremetjew M."/>
            <person name="Finn R."/>
            <person name="Kale V."/>
            <person name="Holt S."/>
            <person name="Cochrane G."/>
            <person name="Meng A."/>
            <person name="Brown T."/>
            <person name="Cohen L."/>
        </authorList>
    </citation>
    <scope>NUCLEOTIDE SEQUENCE</scope>
    <source>
        <strain evidence="10">Ms1</strain>
    </source>
</reference>
<keyword evidence="5" id="KW-0418">Kinase</keyword>
<feature type="modified residue" description="4-aspartylphosphate" evidence="6">
    <location>
        <position position="919"/>
    </location>
</feature>
<dbReference type="SUPFAM" id="SSF55874">
    <property type="entry name" value="ATPase domain of HSP90 chaperone/DNA topoisomerase II/histidine kinase"/>
    <property type="match status" value="2"/>
</dbReference>
<dbReference type="GO" id="GO:0000155">
    <property type="term" value="F:phosphorelay sensor kinase activity"/>
    <property type="evidence" value="ECO:0007669"/>
    <property type="project" value="InterPro"/>
</dbReference>
<feature type="region of interest" description="Disordered" evidence="7">
    <location>
        <begin position="1"/>
        <end position="82"/>
    </location>
</feature>
<dbReference type="EMBL" id="HBFS01008961">
    <property type="protein sequence ID" value="CAD8912926.1"/>
    <property type="molecule type" value="Transcribed_RNA"/>
</dbReference>
<dbReference type="InterPro" id="IPR036097">
    <property type="entry name" value="HisK_dim/P_sf"/>
</dbReference>
<dbReference type="PANTHER" id="PTHR43047">
    <property type="entry name" value="TWO-COMPONENT HISTIDINE PROTEIN KINASE"/>
    <property type="match status" value="1"/>
</dbReference>
<gene>
    <name evidence="10" type="ORF">BSP0115_LOCUS6178</name>
</gene>
<evidence type="ECO:0000256" key="4">
    <source>
        <dbReference type="ARBA" id="ARBA00022679"/>
    </source>
</evidence>
<feature type="region of interest" description="Disordered" evidence="7">
    <location>
        <begin position="689"/>
        <end position="709"/>
    </location>
</feature>
<dbReference type="Pfam" id="PF00512">
    <property type="entry name" value="HisKA"/>
    <property type="match status" value="1"/>
</dbReference>
<dbReference type="PROSITE" id="PS50110">
    <property type="entry name" value="RESPONSE_REGULATORY"/>
    <property type="match status" value="1"/>
</dbReference>
<dbReference type="SMART" id="SM00388">
    <property type="entry name" value="HisKA"/>
    <property type="match status" value="1"/>
</dbReference>
<dbReference type="SUPFAM" id="SSF52172">
    <property type="entry name" value="CheY-like"/>
    <property type="match status" value="1"/>
</dbReference>
<feature type="region of interest" description="Disordered" evidence="7">
    <location>
        <begin position="763"/>
        <end position="783"/>
    </location>
</feature>
<dbReference type="CDD" id="cd00082">
    <property type="entry name" value="HisKA"/>
    <property type="match status" value="1"/>
</dbReference>
<feature type="domain" description="Histidine kinase" evidence="8">
    <location>
        <begin position="507"/>
        <end position="716"/>
    </location>
</feature>
<feature type="domain" description="Response regulatory" evidence="9">
    <location>
        <begin position="865"/>
        <end position="984"/>
    </location>
</feature>
<evidence type="ECO:0000313" key="10">
    <source>
        <dbReference type="EMBL" id="CAD8912926.1"/>
    </source>
</evidence>
<dbReference type="PROSITE" id="PS50109">
    <property type="entry name" value="HIS_KIN"/>
    <property type="match status" value="1"/>
</dbReference>
<dbReference type="InterPro" id="IPR004358">
    <property type="entry name" value="Sig_transdc_His_kin-like_C"/>
</dbReference>
<comment type="catalytic activity">
    <reaction evidence="1">
        <text>ATP + protein L-histidine = ADP + protein N-phospho-L-histidine.</text>
        <dbReference type="EC" id="2.7.13.3"/>
    </reaction>
</comment>
<dbReference type="Gene3D" id="3.30.565.10">
    <property type="entry name" value="Histidine kinase-like ATPase, C-terminal domain"/>
    <property type="match status" value="2"/>
</dbReference>
<dbReference type="Gene3D" id="3.40.50.2300">
    <property type="match status" value="1"/>
</dbReference>
<dbReference type="InterPro" id="IPR003594">
    <property type="entry name" value="HATPase_dom"/>
</dbReference>
<dbReference type="EC" id="2.7.13.3" evidence="2"/>
<keyword evidence="4" id="KW-0808">Transferase</keyword>
<evidence type="ECO:0000256" key="1">
    <source>
        <dbReference type="ARBA" id="ARBA00000085"/>
    </source>
</evidence>
<evidence type="ECO:0000256" key="2">
    <source>
        <dbReference type="ARBA" id="ARBA00012438"/>
    </source>
</evidence>
<dbReference type="InterPro" id="IPR011006">
    <property type="entry name" value="CheY-like_superfamily"/>
</dbReference>
<protein>
    <recommendedName>
        <fullName evidence="2">histidine kinase</fullName>
        <ecNumber evidence="2">2.7.13.3</ecNumber>
    </recommendedName>
</protein>
<dbReference type="InterPro" id="IPR036890">
    <property type="entry name" value="HATPase_C_sf"/>
</dbReference>
<organism evidence="10">
    <name type="scientific">Bicosoecida sp. CB-2014</name>
    <dbReference type="NCBI Taxonomy" id="1486930"/>
    <lineage>
        <taxon>Eukaryota</taxon>
        <taxon>Sar</taxon>
        <taxon>Stramenopiles</taxon>
        <taxon>Bigyra</taxon>
        <taxon>Opalozoa</taxon>
        <taxon>Bicosoecida</taxon>
    </lineage>
</organism>
<dbReference type="InterPro" id="IPR005467">
    <property type="entry name" value="His_kinase_dom"/>
</dbReference>
<dbReference type="InterPro" id="IPR001789">
    <property type="entry name" value="Sig_transdc_resp-reg_receiver"/>
</dbReference>
<proteinExistence type="predicted"/>
<evidence type="ECO:0000256" key="3">
    <source>
        <dbReference type="ARBA" id="ARBA00022553"/>
    </source>
</evidence>
<dbReference type="SMART" id="SM00387">
    <property type="entry name" value="HATPase_c"/>
    <property type="match status" value="1"/>
</dbReference>
<feature type="compositionally biased region" description="Polar residues" evidence="7">
    <location>
        <begin position="693"/>
        <end position="707"/>
    </location>
</feature>
<evidence type="ECO:0000259" key="8">
    <source>
        <dbReference type="PROSITE" id="PS50109"/>
    </source>
</evidence>
<feature type="compositionally biased region" description="Basic residues" evidence="7">
    <location>
        <begin position="70"/>
        <end position="82"/>
    </location>
</feature>
<dbReference type="InterPro" id="IPR003661">
    <property type="entry name" value="HisK_dim/P_dom"/>
</dbReference>
<accession>A0A7S1G741</accession>
<dbReference type="SUPFAM" id="SSF47384">
    <property type="entry name" value="Homodimeric domain of signal transducing histidine kinase"/>
    <property type="match status" value="1"/>
</dbReference>
<dbReference type="PANTHER" id="PTHR43047:SF65">
    <property type="entry name" value="CHEY-HOMOLOGOUS RECEIVER DOMAIN AND PAS DOMAIN-CONTAINING PROTEIN"/>
    <property type="match status" value="1"/>
</dbReference>
<dbReference type="Pfam" id="PF00072">
    <property type="entry name" value="Response_reg"/>
    <property type="match status" value="1"/>
</dbReference>
<evidence type="ECO:0000256" key="7">
    <source>
        <dbReference type="SAM" id="MobiDB-lite"/>
    </source>
</evidence>
<dbReference type="SMART" id="SM00448">
    <property type="entry name" value="REC"/>
    <property type="match status" value="1"/>
</dbReference>
<dbReference type="Gene3D" id="1.10.287.130">
    <property type="match status" value="1"/>
</dbReference>
<sequence>MASALGAVGRSPSSVSTRPTPGDGRAAEASGRGSPVANWQATSPRRPGGGAPMSPRAGVTTPKGTSPRAQAHRRRRRATMQKRVKANCPSWAFACLYGSRESQTRGLLSRLRQPATVVVVLVVAASLLLSLWLAAEVQRAEDAVAIENRRTSAAGRVGRLLDALTAYERGLEMLGASVHAQTLHAASSGAVGKDTHEGFDVMAQQYLRSTSSTVGVGVVDRVPRALRAAYEANATRDFPERALPAAPDGDGEGGGEPAAVYIYVNDRELQRPVPARDEPYVYPLTYSSTSSSALYYDLVQAVEPLVDDAYSAVELCAATGNVTATIFAGSGYLLYARSRAPRETAGAVPGDGSDGIASLVVTGASAAGIVQILRGASPDDEATIHGHPLLIEIDDCTVGEKRTNMARDAVGDTTLEAAMAWPRSRQLVNDNLVFAARKWNVIISEEHREDDECSLDGAVLAIGVAATTLLGALLCTGVEVADRRMRQRQSKLRASIAATTHARLVSYICHELRNPLHHISGGLTLFLDDHLPIITGRMYEELCLLQQSVAQMVHVVNDILDIRKLEAGDIEVEIMGANVHSVVRDLAHQLRDSVRPDVALTTVVSRALPEQLLIDPMRMRQGLGNAVHNACKFTNEGTISIIVTTLCDDTALLLEVRNTGVGLKGKHGNELLGIADDSSDDDVASFAHRRESWASSSQDGSTSTRTQLGLELPPRAREELHQWFKKSVARDSAGVPRGPSLPARMLDGFSTFVMERRAVADDSSLSSWGQSSAGRTHSHSLDASAPSQALMTNASGFGLGLPLCRRVTEHMGGEIGLSDERGFTRFWVLLPVNTPGSQIQDEEGAAAEAKGEMEEGPPPVVAGRFVIAIDDERVLRKLLKRYLKALAVEFVVLEDGCDLAPELERCRKEGIEPACILMDIVMLRSDGVSVCRKMRASGVNTPIYAMTGNVDRSHTDTYRSAGFDGLLAKPFTSDGILNCLHHALREQRSWMEAKSETPRATPRLAGRPNGRPRAPTAHEPIADDEDDHMSTSTPGAAARPSPEPSPTPGGAGADGSTGADEDGAADGKLVDGGDGRPPTAGGGAAVNVGSVSLTVDTAAV</sequence>
<evidence type="ECO:0000256" key="5">
    <source>
        <dbReference type="ARBA" id="ARBA00022777"/>
    </source>
</evidence>
<dbReference type="AlphaFoldDB" id="A0A7S1G741"/>
<feature type="compositionally biased region" description="Low complexity" evidence="7">
    <location>
        <begin position="763"/>
        <end position="772"/>
    </location>
</feature>